<dbReference type="GO" id="GO:0005634">
    <property type="term" value="C:nucleus"/>
    <property type="evidence" value="ECO:0007669"/>
    <property type="project" value="UniProtKB-SubCell"/>
</dbReference>
<dbReference type="SMART" id="SM00353">
    <property type="entry name" value="HLH"/>
    <property type="match status" value="1"/>
</dbReference>
<feature type="compositionally biased region" description="Polar residues" evidence="6">
    <location>
        <begin position="1"/>
        <end position="10"/>
    </location>
</feature>
<comment type="subcellular location">
    <subcellularLocation>
        <location evidence="1">Nucleus</location>
    </subcellularLocation>
</comment>
<evidence type="ECO:0000313" key="8">
    <source>
        <dbReference type="EMBL" id="KAF2862037.1"/>
    </source>
</evidence>
<dbReference type="PANTHER" id="PTHR15741">
    <property type="entry name" value="BASIC HELIX-LOOP-HELIX ZIP TRANSCRIPTION FACTOR"/>
    <property type="match status" value="1"/>
</dbReference>
<dbReference type="InterPro" id="IPR052207">
    <property type="entry name" value="Max-like/E-box_TFs"/>
</dbReference>
<dbReference type="InterPro" id="IPR011598">
    <property type="entry name" value="bHLH_dom"/>
</dbReference>
<evidence type="ECO:0000256" key="2">
    <source>
        <dbReference type="ARBA" id="ARBA00023015"/>
    </source>
</evidence>
<keyword evidence="4" id="KW-0804">Transcription</keyword>
<keyword evidence="3" id="KW-0238">DNA-binding</keyword>
<evidence type="ECO:0000256" key="3">
    <source>
        <dbReference type="ARBA" id="ARBA00023125"/>
    </source>
</evidence>
<dbReference type="AlphaFoldDB" id="A0A6A7C449"/>
<dbReference type="Gene3D" id="4.10.280.10">
    <property type="entry name" value="Helix-loop-helix DNA-binding domain"/>
    <property type="match status" value="1"/>
</dbReference>
<evidence type="ECO:0000256" key="5">
    <source>
        <dbReference type="ARBA" id="ARBA00023242"/>
    </source>
</evidence>
<dbReference type="PROSITE" id="PS50888">
    <property type="entry name" value="BHLH"/>
    <property type="match status" value="1"/>
</dbReference>
<dbReference type="Pfam" id="PF23181">
    <property type="entry name" value="bHLH_INO4"/>
    <property type="match status" value="1"/>
</dbReference>
<dbReference type="OrthoDB" id="5778525at2759"/>
<keyword evidence="9" id="KW-1185">Reference proteome</keyword>
<proteinExistence type="predicted"/>
<evidence type="ECO:0000313" key="9">
    <source>
        <dbReference type="Proteomes" id="UP000799421"/>
    </source>
</evidence>
<evidence type="ECO:0000256" key="6">
    <source>
        <dbReference type="SAM" id="MobiDB-lite"/>
    </source>
</evidence>
<feature type="domain" description="BHLH" evidence="7">
    <location>
        <begin position="33"/>
        <end position="84"/>
    </location>
</feature>
<organism evidence="8 9">
    <name type="scientific">Piedraia hortae CBS 480.64</name>
    <dbReference type="NCBI Taxonomy" id="1314780"/>
    <lineage>
        <taxon>Eukaryota</taxon>
        <taxon>Fungi</taxon>
        <taxon>Dikarya</taxon>
        <taxon>Ascomycota</taxon>
        <taxon>Pezizomycotina</taxon>
        <taxon>Dothideomycetes</taxon>
        <taxon>Dothideomycetidae</taxon>
        <taxon>Capnodiales</taxon>
        <taxon>Piedraiaceae</taxon>
        <taxon>Piedraia</taxon>
    </lineage>
</organism>
<sequence length="129" mass="14816">MAHQGASSSSGDRRPSYAVNSEAIAQPRLTEEQKRQNHIRSEQKRREAIRSRFDQLAEIVPGMSGQGRSEAIMLQASVEYLKKQLEIQKELSQRALDAGYTQEQIDALYDEARRQKKAEDKKKRKREGE</sequence>
<evidence type="ECO:0000256" key="1">
    <source>
        <dbReference type="ARBA" id="ARBA00004123"/>
    </source>
</evidence>
<name>A0A6A7C449_9PEZI</name>
<dbReference type="InterPro" id="IPR036638">
    <property type="entry name" value="HLH_DNA-bd_sf"/>
</dbReference>
<gene>
    <name evidence="8" type="ORF">K470DRAFT_213775</name>
</gene>
<reference evidence="8" key="1">
    <citation type="journal article" date="2020" name="Stud. Mycol.">
        <title>101 Dothideomycetes genomes: a test case for predicting lifestyles and emergence of pathogens.</title>
        <authorList>
            <person name="Haridas S."/>
            <person name="Albert R."/>
            <person name="Binder M."/>
            <person name="Bloem J."/>
            <person name="Labutti K."/>
            <person name="Salamov A."/>
            <person name="Andreopoulos B."/>
            <person name="Baker S."/>
            <person name="Barry K."/>
            <person name="Bills G."/>
            <person name="Bluhm B."/>
            <person name="Cannon C."/>
            <person name="Castanera R."/>
            <person name="Culley D."/>
            <person name="Daum C."/>
            <person name="Ezra D."/>
            <person name="Gonzalez J."/>
            <person name="Henrissat B."/>
            <person name="Kuo A."/>
            <person name="Liang C."/>
            <person name="Lipzen A."/>
            <person name="Lutzoni F."/>
            <person name="Magnuson J."/>
            <person name="Mondo S."/>
            <person name="Nolan M."/>
            <person name="Ohm R."/>
            <person name="Pangilinan J."/>
            <person name="Park H.-J."/>
            <person name="Ramirez L."/>
            <person name="Alfaro M."/>
            <person name="Sun H."/>
            <person name="Tritt A."/>
            <person name="Yoshinaga Y."/>
            <person name="Zwiers L.-H."/>
            <person name="Turgeon B."/>
            <person name="Goodwin S."/>
            <person name="Spatafora J."/>
            <person name="Crous P."/>
            <person name="Grigoriev I."/>
        </authorList>
    </citation>
    <scope>NUCLEOTIDE SEQUENCE</scope>
    <source>
        <strain evidence="8">CBS 480.64</strain>
    </source>
</reference>
<dbReference type="PANTHER" id="PTHR15741:SF27">
    <property type="entry name" value="TRANSCRIPTION FACTOR AP-4"/>
    <property type="match status" value="1"/>
</dbReference>
<feature type="compositionally biased region" description="Basic and acidic residues" evidence="6">
    <location>
        <begin position="29"/>
        <end position="47"/>
    </location>
</feature>
<feature type="region of interest" description="Disordered" evidence="6">
    <location>
        <begin position="1"/>
        <end position="47"/>
    </location>
</feature>
<dbReference type="EMBL" id="MU005968">
    <property type="protein sequence ID" value="KAF2862037.1"/>
    <property type="molecule type" value="Genomic_DNA"/>
</dbReference>
<dbReference type="InterPro" id="IPR057072">
    <property type="entry name" value="bHLH_INO4"/>
</dbReference>
<keyword evidence="5" id="KW-0539">Nucleus</keyword>
<dbReference type="SUPFAM" id="SSF47459">
    <property type="entry name" value="HLH, helix-loop-helix DNA-binding domain"/>
    <property type="match status" value="1"/>
</dbReference>
<protein>
    <recommendedName>
        <fullName evidence="7">BHLH domain-containing protein</fullName>
    </recommendedName>
</protein>
<dbReference type="Proteomes" id="UP000799421">
    <property type="component" value="Unassembled WGS sequence"/>
</dbReference>
<dbReference type="GO" id="GO:0046983">
    <property type="term" value="F:protein dimerization activity"/>
    <property type="evidence" value="ECO:0007669"/>
    <property type="project" value="InterPro"/>
</dbReference>
<evidence type="ECO:0000259" key="7">
    <source>
        <dbReference type="PROSITE" id="PS50888"/>
    </source>
</evidence>
<keyword evidence="2" id="KW-0805">Transcription regulation</keyword>
<evidence type="ECO:0000256" key="4">
    <source>
        <dbReference type="ARBA" id="ARBA00023163"/>
    </source>
</evidence>
<accession>A0A6A7C449</accession>
<dbReference type="GO" id="GO:0000978">
    <property type="term" value="F:RNA polymerase II cis-regulatory region sequence-specific DNA binding"/>
    <property type="evidence" value="ECO:0007669"/>
    <property type="project" value="TreeGrafter"/>
</dbReference>
<dbReference type="GO" id="GO:0000981">
    <property type="term" value="F:DNA-binding transcription factor activity, RNA polymerase II-specific"/>
    <property type="evidence" value="ECO:0007669"/>
    <property type="project" value="TreeGrafter"/>
</dbReference>